<evidence type="ECO:0000313" key="17">
    <source>
        <dbReference type="Proteomes" id="UP000029844"/>
    </source>
</evidence>
<dbReference type="PANTHER" id="PTHR11059:SF0">
    <property type="entry name" value="DNA REPAIR PROTEIN RECN"/>
    <property type="match status" value="1"/>
</dbReference>
<dbReference type="PANTHER" id="PTHR11059">
    <property type="entry name" value="DNA REPAIR PROTEIN RECN"/>
    <property type="match status" value="1"/>
</dbReference>
<dbReference type="NCBIfam" id="TIGR00634">
    <property type="entry name" value="recN"/>
    <property type="match status" value="1"/>
</dbReference>
<keyword evidence="10" id="KW-0175">Coiled coil</keyword>
<feature type="coiled-coil region" evidence="10">
    <location>
        <begin position="214"/>
        <end position="241"/>
    </location>
</feature>
<proteinExistence type="inferred from homology"/>
<dbReference type="GO" id="GO:0006281">
    <property type="term" value="P:DNA repair"/>
    <property type="evidence" value="ECO:0007669"/>
    <property type="project" value="UniProtKB-KW"/>
</dbReference>
<sequence length="565" mass="63749">MLQELTIRNFAIIESLNLSFQEGMTVLTGETGAGKSIIIDALGLLVGGRGSVDFIRHGEEKLEIQGLFTINPQNKGCLEALESNGIDASDHMVVLERTLFQSGKNTCRINGKLATTGVLREIGSRLIDIHSQHEHQELMNDEFHLQLLDRFAWKEIAPTLSQYEAKYAEYKEMKAKWHNWTKNEQELAQRLDMLRFQQDEITNADLRLGEEEALMEQKHVLANFEKINENLQNAYTALQGEERGLEFVSEAMRYVGAASDILPEFKTLSESVASSFYLLEESAMQIRQELDKLEFQPDELDTIESRLNELNQLKRKYGKTVEAIIHYNEEIDQEILELSDRETHLGQLEKELESAKQDLQKLAEKLTTIRQKAAKQLEKQIKNELNQLYMEKAIFQVNFATPASEFTENGIDKVAFYMSTNPGEPLKPLSRIASGGELSRMMLALKTIFSRHQGITSIIFDEVDTGVSGRVAQAIAEKIYAVAVGSQVLCISHLPQVAAMADHHFYISKTTTANRTMTSVTALSGDEKVEEISRMIAGIEVTDVTKQHATEMLTQATKIKSEKQT</sequence>
<dbReference type="GO" id="GO:0009432">
    <property type="term" value="P:SOS response"/>
    <property type="evidence" value="ECO:0007669"/>
    <property type="project" value="TreeGrafter"/>
</dbReference>
<evidence type="ECO:0000256" key="6">
    <source>
        <dbReference type="ARBA" id="ARBA00022840"/>
    </source>
</evidence>
<dbReference type="Pfam" id="PF02463">
    <property type="entry name" value="SMC_N"/>
    <property type="match status" value="1"/>
</dbReference>
<dbReference type="EMBL" id="JAARPT010000004">
    <property type="protein sequence ID" value="MBC1401613.1"/>
    <property type="molecule type" value="Genomic_DNA"/>
</dbReference>
<evidence type="ECO:0000313" key="15">
    <source>
        <dbReference type="EMBL" id="MBC1796372.1"/>
    </source>
</evidence>
<dbReference type="EMBL" id="JAARSH010000002">
    <property type="protein sequence ID" value="MBC1615140.1"/>
    <property type="molecule type" value="Genomic_DNA"/>
</dbReference>
<dbReference type="InterPro" id="IPR003395">
    <property type="entry name" value="RecF/RecN/SMC_N"/>
</dbReference>
<gene>
    <name evidence="13" type="primary">recN</name>
    <name evidence="12" type="ORF">EP57_06955</name>
    <name evidence="13" type="ORF">HB836_08355</name>
    <name evidence="14" type="ORF">HB904_03010</name>
    <name evidence="15" type="ORF">HCA55_06525</name>
    <name evidence="16" type="ORF">HCA78_12200</name>
</gene>
<evidence type="ECO:0000313" key="14">
    <source>
        <dbReference type="EMBL" id="MBC1615140.1"/>
    </source>
</evidence>
<dbReference type="eggNOG" id="COG0497">
    <property type="taxonomic scope" value="Bacteria"/>
</dbReference>
<dbReference type="EMBL" id="JAARVD010000003">
    <property type="protein sequence ID" value="MBC1796372.1"/>
    <property type="molecule type" value="Genomic_DNA"/>
</dbReference>
<dbReference type="FunFam" id="3.40.50.300:FF:000356">
    <property type="entry name" value="DNA repair protein RecN"/>
    <property type="match status" value="1"/>
</dbReference>
<keyword evidence="6" id="KW-0067">ATP-binding</keyword>
<dbReference type="FunFam" id="3.40.50.300:FF:000319">
    <property type="entry name" value="DNA repair protein RecN"/>
    <property type="match status" value="1"/>
</dbReference>
<dbReference type="Proteomes" id="UP000574104">
    <property type="component" value="Unassembled WGS sequence"/>
</dbReference>
<evidence type="ECO:0000313" key="12">
    <source>
        <dbReference type="EMBL" id="KGL41573.1"/>
    </source>
</evidence>
<protein>
    <recommendedName>
        <fullName evidence="3 9">DNA repair protein RecN</fullName>
    </recommendedName>
    <alternativeName>
        <fullName evidence="8 9">Recombination protein N</fullName>
    </alternativeName>
</protein>
<dbReference type="Proteomes" id="UP000548082">
    <property type="component" value="Unassembled WGS sequence"/>
</dbReference>
<name>A0A099WAU6_9LIST</name>
<feature type="domain" description="RecF/RecN/SMC N-terminal" evidence="11">
    <location>
        <begin position="1"/>
        <end position="510"/>
    </location>
</feature>
<reference evidence="18 19" key="2">
    <citation type="submission" date="2020-03" db="EMBL/GenBank/DDBJ databases">
        <title>Soil Listeria distribution.</title>
        <authorList>
            <person name="Liao J."/>
            <person name="Wiedmann M."/>
        </authorList>
    </citation>
    <scope>NUCLEOTIDE SEQUENCE [LARGE SCALE GENOMIC DNA]</scope>
    <source>
        <strain evidence="16 19">FSL L7-0435</strain>
        <strain evidence="15 20">FSL L7-0990</strain>
        <strain evidence="14 21">FSL L7-1299</strain>
        <strain evidence="13 18">FSL L7-1658</strain>
    </source>
</reference>
<evidence type="ECO:0000256" key="8">
    <source>
        <dbReference type="ARBA" id="ARBA00033408"/>
    </source>
</evidence>
<dbReference type="Proteomes" id="UP000544413">
    <property type="component" value="Unassembled WGS sequence"/>
</dbReference>
<organism evidence="12 17">
    <name type="scientific">Listeria booriae</name>
    <dbReference type="NCBI Taxonomy" id="1552123"/>
    <lineage>
        <taxon>Bacteria</taxon>
        <taxon>Bacillati</taxon>
        <taxon>Bacillota</taxon>
        <taxon>Bacilli</taxon>
        <taxon>Bacillales</taxon>
        <taxon>Listeriaceae</taxon>
        <taxon>Listeria</taxon>
    </lineage>
</organism>
<keyword evidence="17" id="KW-1185">Reference proteome</keyword>
<evidence type="ECO:0000256" key="4">
    <source>
        <dbReference type="ARBA" id="ARBA00022741"/>
    </source>
</evidence>
<evidence type="ECO:0000313" key="20">
    <source>
        <dbReference type="Proteomes" id="UP000548082"/>
    </source>
</evidence>
<dbReference type="EMBL" id="JNFA01000019">
    <property type="protein sequence ID" value="KGL41573.1"/>
    <property type="molecule type" value="Genomic_DNA"/>
</dbReference>
<comment type="similarity">
    <text evidence="2 9">Belongs to the RecN family.</text>
</comment>
<evidence type="ECO:0000256" key="1">
    <source>
        <dbReference type="ARBA" id="ARBA00003618"/>
    </source>
</evidence>
<dbReference type="GO" id="GO:0006310">
    <property type="term" value="P:DNA recombination"/>
    <property type="evidence" value="ECO:0007669"/>
    <property type="project" value="InterPro"/>
</dbReference>
<dbReference type="RefSeq" id="WP_036085397.1">
    <property type="nucleotide sequence ID" value="NZ_CBCSHQ010000005.1"/>
</dbReference>
<keyword evidence="5 9" id="KW-0227">DNA damage</keyword>
<evidence type="ECO:0000259" key="11">
    <source>
        <dbReference type="Pfam" id="PF02463"/>
    </source>
</evidence>
<dbReference type="AlphaFoldDB" id="A0A099WAU6"/>
<dbReference type="CDD" id="cd03241">
    <property type="entry name" value="ABC_RecN"/>
    <property type="match status" value="2"/>
</dbReference>
<evidence type="ECO:0000313" key="13">
    <source>
        <dbReference type="EMBL" id="MBC1401613.1"/>
    </source>
</evidence>
<dbReference type="Proteomes" id="UP000029844">
    <property type="component" value="Unassembled WGS sequence"/>
</dbReference>
<evidence type="ECO:0000256" key="9">
    <source>
        <dbReference type="PIRNR" id="PIRNR003128"/>
    </source>
</evidence>
<evidence type="ECO:0000256" key="7">
    <source>
        <dbReference type="ARBA" id="ARBA00023204"/>
    </source>
</evidence>
<evidence type="ECO:0000256" key="3">
    <source>
        <dbReference type="ARBA" id="ARBA00021315"/>
    </source>
</evidence>
<dbReference type="GO" id="GO:0043590">
    <property type="term" value="C:bacterial nucleoid"/>
    <property type="evidence" value="ECO:0007669"/>
    <property type="project" value="TreeGrafter"/>
</dbReference>
<dbReference type="OrthoDB" id="9806954at2"/>
<keyword evidence="4" id="KW-0547">Nucleotide-binding</keyword>
<dbReference type="Gene3D" id="3.40.50.300">
    <property type="entry name" value="P-loop containing nucleotide triphosphate hydrolases"/>
    <property type="match status" value="2"/>
</dbReference>
<comment type="function">
    <text evidence="1 9">May be involved in recombinational repair of damaged DNA.</text>
</comment>
<dbReference type="EMBL" id="JAARWW010000005">
    <property type="protein sequence ID" value="MBC2004536.1"/>
    <property type="molecule type" value="Genomic_DNA"/>
</dbReference>
<evidence type="ECO:0000313" key="18">
    <source>
        <dbReference type="Proteomes" id="UP000544413"/>
    </source>
</evidence>
<accession>A0A099WAU6</accession>
<dbReference type="Proteomes" id="UP000546806">
    <property type="component" value="Unassembled WGS sequence"/>
</dbReference>
<dbReference type="InterPro" id="IPR027417">
    <property type="entry name" value="P-loop_NTPase"/>
</dbReference>
<evidence type="ECO:0000256" key="10">
    <source>
        <dbReference type="SAM" id="Coils"/>
    </source>
</evidence>
<feature type="coiled-coil region" evidence="10">
    <location>
        <begin position="300"/>
        <end position="379"/>
    </location>
</feature>
<dbReference type="GeneID" id="58717115"/>
<evidence type="ECO:0000313" key="19">
    <source>
        <dbReference type="Proteomes" id="UP000546806"/>
    </source>
</evidence>
<evidence type="ECO:0000313" key="16">
    <source>
        <dbReference type="EMBL" id="MBC2004536.1"/>
    </source>
</evidence>
<dbReference type="PIRSF" id="PIRSF003128">
    <property type="entry name" value="RecN"/>
    <property type="match status" value="1"/>
</dbReference>
<keyword evidence="7 9" id="KW-0234">DNA repair</keyword>
<evidence type="ECO:0000313" key="21">
    <source>
        <dbReference type="Proteomes" id="UP000574104"/>
    </source>
</evidence>
<dbReference type="GO" id="GO:0005524">
    <property type="term" value="F:ATP binding"/>
    <property type="evidence" value="ECO:0007669"/>
    <property type="project" value="UniProtKB-KW"/>
</dbReference>
<dbReference type="STRING" id="1552123.EP57_06955"/>
<comment type="caution">
    <text evidence="12">The sequence shown here is derived from an EMBL/GenBank/DDBJ whole genome shotgun (WGS) entry which is preliminary data.</text>
</comment>
<dbReference type="InterPro" id="IPR004604">
    <property type="entry name" value="DNA_recomb/repair_RecN"/>
</dbReference>
<evidence type="ECO:0000256" key="2">
    <source>
        <dbReference type="ARBA" id="ARBA00009441"/>
    </source>
</evidence>
<dbReference type="SUPFAM" id="SSF52540">
    <property type="entry name" value="P-loop containing nucleoside triphosphate hydrolases"/>
    <property type="match status" value="2"/>
</dbReference>
<reference evidence="12 17" key="1">
    <citation type="submission" date="2014-05" db="EMBL/GenBank/DDBJ databases">
        <title>Novel Listeriaceae from food processing environments.</title>
        <authorList>
            <person name="den Bakker H.C."/>
        </authorList>
    </citation>
    <scope>NUCLEOTIDE SEQUENCE [LARGE SCALE GENOMIC DNA]</scope>
    <source>
        <strain evidence="12 17">FSL A5-0281</strain>
    </source>
</reference>
<evidence type="ECO:0000256" key="5">
    <source>
        <dbReference type="ARBA" id="ARBA00022763"/>
    </source>
</evidence>